<evidence type="ECO:0000256" key="4">
    <source>
        <dbReference type="ARBA" id="ARBA00022989"/>
    </source>
</evidence>
<protein>
    <submittedName>
        <fullName evidence="10">Potassium channel family protein</fullName>
    </submittedName>
</protein>
<dbReference type="PANTHER" id="PTHR11003:SF291">
    <property type="entry name" value="IP11374P"/>
    <property type="match status" value="1"/>
</dbReference>
<evidence type="ECO:0000256" key="3">
    <source>
        <dbReference type="ARBA" id="ARBA00022692"/>
    </source>
</evidence>
<keyword evidence="7 10" id="KW-0407">Ion channel</keyword>
<feature type="domain" description="Potassium channel" evidence="9">
    <location>
        <begin position="29"/>
        <end position="94"/>
    </location>
</feature>
<dbReference type="AlphaFoldDB" id="A0AA90NND3"/>
<keyword evidence="11" id="KW-1185">Reference proteome</keyword>
<organism evidence="10 11">
    <name type="scientific">Candidatus Endonucleibacter bathymodioli</name>
    <dbReference type="NCBI Taxonomy" id="539814"/>
    <lineage>
        <taxon>Bacteria</taxon>
        <taxon>Pseudomonadati</taxon>
        <taxon>Pseudomonadota</taxon>
        <taxon>Gammaproteobacteria</taxon>
        <taxon>Oceanospirillales</taxon>
        <taxon>Endozoicomonadaceae</taxon>
        <taxon>Candidatus Endonucleibacter</taxon>
    </lineage>
</organism>
<comment type="subcellular location">
    <subcellularLocation>
        <location evidence="1">Membrane</location>
        <topology evidence="1">Multi-pass membrane protein</topology>
    </subcellularLocation>
</comment>
<evidence type="ECO:0000256" key="7">
    <source>
        <dbReference type="ARBA" id="ARBA00023303"/>
    </source>
</evidence>
<dbReference type="EMBL" id="JASXSV010000026">
    <property type="protein sequence ID" value="MDP0589990.1"/>
    <property type="molecule type" value="Genomic_DNA"/>
</dbReference>
<evidence type="ECO:0000313" key="10">
    <source>
        <dbReference type="EMBL" id="MDP0589990.1"/>
    </source>
</evidence>
<evidence type="ECO:0000313" key="11">
    <source>
        <dbReference type="Proteomes" id="UP001178148"/>
    </source>
</evidence>
<evidence type="ECO:0000256" key="2">
    <source>
        <dbReference type="ARBA" id="ARBA00022448"/>
    </source>
</evidence>
<dbReference type="GO" id="GO:0005886">
    <property type="term" value="C:plasma membrane"/>
    <property type="evidence" value="ECO:0007669"/>
    <property type="project" value="TreeGrafter"/>
</dbReference>
<dbReference type="Pfam" id="PF07885">
    <property type="entry name" value="Ion_trans_2"/>
    <property type="match status" value="1"/>
</dbReference>
<keyword evidence="4 8" id="KW-1133">Transmembrane helix</keyword>
<dbReference type="Proteomes" id="UP001178148">
    <property type="component" value="Unassembled WGS sequence"/>
</dbReference>
<dbReference type="GO" id="GO:0022841">
    <property type="term" value="F:potassium ion leak channel activity"/>
    <property type="evidence" value="ECO:0007669"/>
    <property type="project" value="TreeGrafter"/>
</dbReference>
<comment type="caution">
    <text evidence="10">The sequence shown here is derived from an EMBL/GenBank/DDBJ whole genome shotgun (WGS) entry which is preliminary data.</text>
</comment>
<keyword evidence="5" id="KW-0406">Ion transport</keyword>
<proteinExistence type="predicted"/>
<accession>A0AA90NND3</accession>
<dbReference type="GO" id="GO:0030322">
    <property type="term" value="P:stabilization of membrane potential"/>
    <property type="evidence" value="ECO:0007669"/>
    <property type="project" value="TreeGrafter"/>
</dbReference>
<keyword evidence="6 8" id="KW-0472">Membrane</keyword>
<sequence>MEFTFTFIRLFFWGIYLISPLLIFLGSSIIIMGQIVCRIEKWNKFDGLYWSCITATTVGYGDIRPLKKVSRILSIVIALTGLMLTGIMVSVTLRTTSIAFEKHVDKSEIEKVRNKFN</sequence>
<keyword evidence="2" id="KW-0813">Transport</keyword>
<dbReference type="Gene3D" id="1.10.287.70">
    <property type="match status" value="1"/>
</dbReference>
<evidence type="ECO:0000256" key="5">
    <source>
        <dbReference type="ARBA" id="ARBA00023065"/>
    </source>
</evidence>
<dbReference type="SUPFAM" id="SSF81324">
    <property type="entry name" value="Voltage-gated potassium channels"/>
    <property type="match status" value="1"/>
</dbReference>
<dbReference type="InterPro" id="IPR013099">
    <property type="entry name" value="K_chnl_dom"/>
</dbReference>
<keyword evidence="3 8" id="KW-0812">Transmembrane</keyword>
<reference evidence="10 11" key="1">
    <citation type="journal article" date="2023" name="bioRxiv">
        <title>An intranuclear bacterial parasite of deep-sea mussels expresses apoptosis inhibitors acquired from its host.</title>
        <authorList>
            <person name="Gonzalez Porras M.A."/>
            <person name="Assie A."/>
            <person name="Tietjen M."/>
            <person name="Violette M."/>
            <person name="Kleiner M."/>
            <person name="Gruber-Vodicka H."/>
            <person name="Dubilier N."/>
            <person name="Leisch N."/>
        </authorList>
    </citation>
    <scope>NUCLEOTIDE SEQUENCE [LARGE SCALE GENOMIC DNA]</scope>
    <source>
        <strain evidence="10">IAP13</strain>
    </source>
</reference>
<dbReference type="PANTHER" id="PTHR11003">
    <property type="entry name" value="POTASSIUM CHANNEL, SUBFAMILY K"/>
    <property type="match status" value="1"/>
</dbReference>
<evidence type="ECO:0000259" key="9">
    <source>
        <dbReference type="Pfam" id="PF07885"/>
    </source>
</evidence>
<evidence type="ECO:0000256" key="8">
    <source>
        <dbReference type="SAM" id="Phobius"/>
    </source>
</evidence>
<gene>
    <name evidence="10" type="ORF">QS748_12720</name>
</gene>
<dbReference type="InterPro" id="IPR003280">
    <property type="entry name" value="2pore_dom_K_chnl"/>
</dbReference>
<feature type="transmembrane region" description="Helical" evidence="8">
    <location>
        <begin position="12"/>
        <end position="36"/>
    </location>
</feature>
<evidence type="ECO:0000256" key="1">
    <source>
        <dbReference type="ARBA" id="ARBA00004141"/>
    </source>
</evidence>
<evidence type="ECO:0000256" key="6">
    <source>
        <dbReference type="ARBA" id="ARBA00023136"/>
    </source>
</evidence>
<name>A0AA90NND3_9GAMM</name>
<dbReference type="GO" id="GO:0015271">
    <property type="term" value="F:outward rectifier potassium channel activity"/>
    <property type="evidence" value="ECO:0007669"/>
    <property type="project" value="TreeGrafter"/>
</dbReference>
<feature type="transmembrane region" description="Helical" evidence="8">
    <location>
        <begin position="72"/>
        <end position="93"/>
    </location>
</feature>